<dbReference type="SUPFAM" id="SSF52091">
    <property type="entry name" value="SpoIIaa-like"/>
    <property type="match status" value="1"/>
</dbReference>
<evidence type="ECO:0000313" key="5">
    <source>
        <dbReference type="Proteomes" id="UP001595699"/>
    </source>
</evidence>
<organism evidence="4 5">
    <name type="scientific">Tenggerimyces flavus</name>
    <dbReference type="NCBI Taxonomy" id="1708749"/>
    <lineage>
        <taxon>Bacteria</taxon>
        <taxon>Bacillati</taxon>
        <taxon>Actinomycetota</taxon>
        <taxon>Actinomycetes</taxon>
        <taxon>Propionibacteriales</taxon>
        <taxon>Nocardioidaceae</taxon>
        <taxon>Tenggerimyces</taxon>
    </lineage>
</organism>
<feature type="domain" description="STAS" evidence="3">
    <location>
        <begin position="15"/>
        <end position="116"/>
    </location>
</feature>
<reference evidence="5" key="1">
    <citation type="journal article" date="2019" name="Int. J. Syst. Evol. Microbiol.">
        <title>The Global Catalogue of Microorganisms (GCM) 10K type strain sequencing project: providing services to taxonomists for standard genome sequencing and annotation.</title>
        <authorList>
            <consortium name="The Broad Institute Genomics Platform"/>
            <consortium name="The Broad Institute Genome Sequencing Center for Infectious Disease"/>
            <person name="Wu L."/>
            <person name="Ma J."/>
        </authorList>
    </citation>
    <scope>NUCLEOTIDE SEQUENCE [LARGE SCALE GENOMIC DNA]</scope>
    <source>
        <strain evidence="5">CGMCC 4.7241</strain>
    </source>
</reference>
<evidence type="ECO:0000259" key="3">
    <source>
        <dbReference type="PROSITE" id="PS50801"/>
    </source>
</evidence>
<dbReference type="InterPro" id="IPR002645">
    <property type="entry name" value="STAS_dom"/>
</dbReference>
<comment type="similarity">
    <text evidence="1 2">Belongs to the anti-sigma-factor antagonist family.</text>
</comment>
<sequence>MAVTIRAEPLGGRAVVIHLEGDVDIVTAREVRDWVFDLLDNSPGEVELIVVDLSESDFLDSSGLGALVAVYRRVHAQERSFCVASPAPMVARILEVSGLDQAWRVYPSAAEAIAALPPQEQN</sequence>
<dbReference type="NCBIfam" id="TIGR00377">
    <property type="entry name" value="ant_ant_sig"/>
    <property type="match status" value="1"/>
</dbReference>
<evidence type="ECO:0000313" key="4">
    <source>
        <dbReference type="EMBL" id="MFC3765183.1"/>
    </source>
</evidence>
<dbReference type="InterPro" id="IPR003658">
    <property type="entry name" value="Anti-sigma_ant"/>
</dbReference>
<dbReference type="PROSITE" id="PS50801">
    <property type="entry name" value="STAS"/>
    <property type="match status" value="1"/>
</dbReference>
<keyword evidence="5" id="KW-1185">Reference proteome</keyword>
<proteinExistence type="inferred from homology"/>
<evidence type="ECO:0000256" key="1">
    <source>
        <dbReference type="ARBA" id="ARBA00009013"/>
    </source>
</evidence>
<dbReference type="EMBL" id="JBHRZH010000036">
    <property type="protein sequence ID" value="MFC3765183.1"/>
    <property type="molecule type" value="Genomic_DNA"/>
</dbReference>
<dbReference type="Proteomes" id="UP001595699">
    <property type="component" value="Unassembled WGS sequence"/>
</dbReference>
<dbReference type="PANTHER" id="PTHR33495:SF2">
    <property type="entry name" value="ANTI-SIGMA FACTOR ANTAGONIST TM_1081-RELATED"/>
    <property type="match status" value="1"/>
</dbReference>
<evidence type="ECO:0000256" key="2">
    <source>
        <dbReference type="RuleBase" id="RU003749"/>
    </source>
</evidence>
<dbReference type="RefSeq" id="WP_205119112.1">
    <property type="nucleotide sequence ID" value="NZ_JAFBCM010000001.1"/>
</dbReference>
<protein>
    <recommendedName>
        <fullName evidence="2">Anti-sigma factor antagonist</fullName>
    </recommendedName>
</protein>
<comment type="caution">
    <text evidence="4">The sequence shown here is derived from an EMBL/GenBank/DDBJ whole genome shotgun (WGS) entry which is preliminary data.</text>
</comment>
<dbReference type="Gene3D" id="3.30.750.24">
    <property type="entry name" value="STAS domain"/>
    <property type="match status" value="1"/>
</dbReference>
<gene>
    <name evidence="4" type="ORF">ACFOUW_30415</name>
</gene>
<accession>A0ABV7YJR0</accession>
<dbReference type="InterPro" id="IPR036513">
    <property type="entry name" value="STAS_dom_sf"/>
</dbReference>
<name>A0ABV7YJR0_9ACTN</name>
<dbReference type="Pfam" id="PF01740">
    <property type="entry name" value="STAS"/>
    <property type="match status" value="1"/>
</dbReference>
<dbReference type="CDD" id="cd07043">
    <property type="entry name" value="STAS_anti-anti-sigma_factors"/>
    <property type="match status" value="1"/>
</dbReference>
<dbReference type="PANTHER" id="PTHR33495">
    <property type="entry name" value="ANTI-SIGMA FACTOR ANTAGONIST TM_1081-RELATED-RELATED"/>
    <property type="match status" value="1"/>
</dbReference>